<comment type="caution">
    <text evidence="1">The sequence shown here is derived from an EMBL/GenBank/DDBJ whole genome shotgun (WGS) entry which is preliminary data.</text>
</comment>
<gene>
    <name evidence="1" type="ORF">D2E76_16165</name>
</gene>
<proteinExistence type="predicted"/>
<protein>
    <submittedName>
        <fullName evidence="1">Uncharacterized protein</fullName>
    </submittedName>
</protein>
<name>A0ABD7HLP7_9MYCO</name>
<dbReference type="AlphaFoldDB" id="A0ABD7HLP7"/>
<dbReference type="Proteomes" id="UP000284557">
    <property type="component" value="Unassembled WGS sequence"/>
</dbReference>
<evidence type="ECO:0000313" key="2">
    <source>
        <dbReference type="Proteomes" id="UP000284557"/>
    </source>
</evidence>
<accession>A0ABD7HLP7</accession>
<evidence type="ECO:0000313" key="1">
    <source>
        <dbReference type="EMBL" id="RIT36789.1"/>
    </source>
</evidence>
<organism evidence="1 2">
    <name type="scientific">Mycobacteroides abscessus</name>
    <dbReference type="NCBI Taxonomy" id="36809"/>
    <lineage>
        <taxon>Bacteria</taxon>
        <taxon>Bacillati</taxon>
        <taxon>Actinomycetota</taxon>
        <taxon>Actinomycetes</taxon>
        <taxon>Mycobacteriales</taxon>
        <taxon>Mycobacteriaceae</taxon>
        <taxon>Mycobacteroides</taxon>
    </lineage>
</organism>
<dbReference type="EMBL" id="QXBN01000012">
    <property type="protein sequence ID" value="RIT36789.1"/>
    <property type="molecule type" value="Genomic_DNA"/>
</dbReference>
<reference evidence="1 2" key="1">
    <citation type="submission" date="2018-08" db="EMBL/GenBank/DDBJ databases">
        <title>Linezolid Resistance in Mycobacterium abscessus: MIC Distribution and Comprehensive Investigation of Resistance Mechanisms.</title>
        <authorList>
            <person name="Ye M."/>
            <person name="Xu L."/>
            <person name="Zou Y."/>
            <person name="Li B."/>
            <person name="Guo Q."/>
            <person name="Zhang Y."/>
            <person name="Zhan M."/>
            <person name="Xu B."/>
            <person name="Yu F."/>
            <person name="Zhang Z."/>
            <person name="Chu H."/>
        </authorList>
    </citation>
    <scope>NUCLEOTIDE SEQUENCE [LARGE SCALE GENOMIC DNA]</scope>
    <source>
        <strain evidence="1 2">G143</strain>
    </source>
</reference>
<sequence length="135" mass="14495">MIAAAYERQYFDNMVSVGRARGPARTLAVVEIDGTPRVLGHLVVADERDQLGVFEFADDVIVNPAGATYELRRLGPDHHSVEQARAINEAQAVQLLLDANLAVSADLLRRSGIGGMLAHYRNFPIPGPLVGPPAG</sequence>